<evidence type="ECO:0000313" key="1">
    <source>
        <dbReference type="EMBL" id="KAJ3496089.1"/>
    </source>
</evidence>
<sequence length="516" mass="56568">MPWYSTGTPTINDTGRGLKLQECHQKEVANPKAQWHRKVEILRKLLPENTAIPFAKIGTTLLSSECDVLSLSVDDLQQLLRQGAPLTDMMLIKERHKDDDIKDDLTEILVDGVAAGCLVNVGDPSSDREGPTKMPIEDVIAAIKGTKALPGGLPFTLLDLELQAKVPPVPSFLDCRRFKVMDLISRRLKAEISGLGKMHTYGMLADLASSKASSIWSSDGGITLWHQDILPGYVYVPWQAAGQGFKAWIVPARSANKADFEEQGEDWAPEVRVLILEPGDCLIMPTPTPHAVLTVGNTWMHNGMFIDLHNITVWLGSLIRVARNPGIANEPIPMELLRGWHHLRDLFFQHVKNSVTEGTIAKEDGDGLMVSFAEEEATLKALLSCECSGPSPGVAMSKRARGERGHSNSGTGERSEQAGQMLKTNVSLVSDYNAQRPGYPRNGATSISAGGLEVEVSTWFQHERLDTSHEPASLRQSRIPLVFASAALRHLASGIAAPGVVLMPYYYFFLCLQPRT</sequence>
<organism evidence="1 2">
    <name type="scientific">Lecanicillium saksenae</name>
    <dbReference type="NCBI Taxonomy" id="468837"/>
    <lineage>
        <taxon>Eukaryota</taxon>
        <taxon>Fungi</taxon>
        <taxon>Dikarya</taxon>
        <taxon>Ascomycota</taxon>
        <taxon>Pezizomycotina</taxon>
        <taxon>Sordariomycetes</taxon>
        <taxon>Hypocreomycetidae</taxon>
        <taxon>Hypocreales</taxon>
        <taxon>Cordycipitaceae</taxon>
        <taxon>Lecanicillium</taxon>
    </lineage>
</organism>
<dbReference type="Proteomes" id="UP001148737">
    <property type="component" value="Unassembled WGS sequence"/>
</dbReference>
<proteinExistence type="predicted"/>
<dbReference type="EMBL" id="JANAKD010000222">
    <property type="protein sequence ID" value="KAJ3496089.1"/>
    <property type="molecule type" value="Genomic_DNA"/>
</dbReference>
<protein>
    <submittedName>
        <fullName evidence="1">Uncharacterized protein</fullName>
    </submittedName>
</protein>
<reference evidence="1" key="1">
    <citation type="submission" date="2022-07" db="EMBL/GenBank/DDBJ databases">
        <title>Genome Sequence of Lecanicillium saksenae.</title>
        <authorList>
            <person name="Buettner E."/>
        </authorList>
    </citation>
    <scope>NUCLEOTIDE SEQUENCE</scope>
    <source>
        <strain evidence="1">VT-O1</strain>
    </source>
</reference>
<comment type="caution">
    <text evidence="1">The sequence shown here is derived from an EMBL/GenBank/DDBJ whole genome shotgun (WGS) entry which is preliminary data.</text>
</comment>
<gene>
    <name evidence="1" type="ORF">NLG97_g2911</name>
</gene>
<name>A0ACC1R1B6_9HYPO</name>
<accession>A0ACC1R1B6</accession>
<evidence type="ECO:0000313" key="2">
    <source>
        <dbReference type="Proteomes" id="UP001148737"/>
    </source>
</evidence>
<keyword evidence="2" id="KW-1185">Reference proteome</keyword>